<dbReference type="InterPro" id="IPR036921">
    <property type="entry name" value="PurM-like_N_sf"/>
</dbReference>
<evidence type="ECO:0000256" key="7">
    <source>
        <dbReference type="ARBA" id="ARBA00022842"/>
    </source>
</evidence>
<comment type="caution">
    <text evidence="9">Lacks conserved residue(s) required for the propagation of feature annotation.</text>
</comment>
<evidence type="ECO:0000256" key="3">
    <source>
        <dbReference type="ARBA" id="ARBA00022723"/>
    </source>
</evidence>
<keyword evidence="6 9" id="KW-0067">ATP-binding</keyword>
<dbReference type="InterPro" id="IPR010918">
    <property type="entry name" value="PurM-like_C_dom"/>
</dbReference>
<dbReference type="EMBL" id="LTBC01000004">
    <property type="protein sequence ID" value="KYH32396.1"/>
    <property type="molecule type" value="Genomic_DNA"/>
</dbReference>
<feature type="binding site" description="in other chain" evidence="9">
    <location>
        <begin position="27"/>
        <end position="29"/>
    </location>
    <ligand>
        <name>ATP</name>
        <dbReference type="ChEBI" id="CHEBI:30616"/>
        <note>ligand shared between dimeric partners</note>
    </ligand>
</feature>
<evidence type="ECO:0000313" key="13">
    <source>
        <dbReference type="Proteomes" id="UP000075670"/>
    </source>
</evidence>
<dbReference type="GO" id="GO:0000287">
    <property type="term" value="F:magnesium ion binding"/>
    <property type="evidence" value="ECO:0007669"/>
    <property type="project" value="UniProtKB-UniRule"/>
</dbReference>
<dbReference type="PATRIC" id="fig|1122241.3.peg.1705"/>
<keyword evidence="8 9" id="KW-0711">Selenium</keyword>
<dbReference type="InterPro" id="IPR023061">
    <property type="entry name" value="SelD_I"/>
</dbReference>
<dbReference type="SUPFAM" id="SSF55326">
    <property type="entry name" value="PurM N-terminal domain-like"/>
    <property type="match status" value="1"/>
</dbReference>
<protein>
    <recommendedName>
        <fullName evidence="9">Selenide, water dikinase</fullName>
        <ecNumber evidence="9">2.7.9.3</ecNumber>
    </recommendedName>
    <alternativeName>
        <fullName evidence="9">Selenium donor protein</fullName>
    </alternativeName>
    <alternativeName>
        <fullName evidence="9">Selenophosphate synthase</fullName>
    </alternativeName>
</protein>
<feature type="binding site" evidence="9">
    <location>
        <begin position="118"/>
        <end position="120"/>
    </location>
    <ligand>
        <name>ATP</name>
        <dbReference type="ChEBI" id="CHEBI:30616"/>
        <note>ligand shared between dimeric partners</note>
    </ligand>
</feature>
<dbReference type="FunFam" id="3.30.1330.10:FF:000003">
    <property type="entry name" value="Selenide, water dikinase"/>
    <property type="match status" value="1"/>
</dbReference>
<evidence type="ECO:0000259" key="11">
    <source>
        <dbReference type="Pfam" id="PF02769"/>
    </source>
</evidence>
<dbReference type="GO" id="GO:0004756">
    <property type="term" value="F:selenide, water dikinase activity"/>
    <property type="evidence" value="ECO:0007669"/>
    <property type="project" value="UniProtKB-UniRule"/>
</dbReference>
<feature type="binding site" evidence="9">
    <location>
        <position position="30"/>
    </location>
    <ligand>
        <name>Mg(2+)</name>
        <dbReference type="ChEBI" id="CHEBI:18420"/>
    </ligand>
</feature>
<evidence type="ECO:0000256" key="5">
    <source>
        <dbReference type="ARBA" id="ARBA00022777"/>
    </source>
</evidence>
<feature type="binding site" description="in other chain" evidence="9">
    <location>
        <position position="70"/>
    </location>
    <ligand>
        <name>ATP</name>
        <dbReference type="ChEBI" id="CHEBI:30616"/>
        <note>ligand shared between dimeric partners</note>
    </ligand>
</feature>
<comment type="similarity">
    <text evidence="1 9">Belongs to the selenophosphate synthase 1 family. Class I subfamily.</text>
</comment>
<accession>A0A151AXM7</accession>
<dbReference type="FunFam" id="3.90.650.10:FF:000004">
    <property type="entry name" value="Selenide, water dikinase"/>
    <property type="match status" value="1"/>
</dbReference>
<dbReference type="OrthoDB" id="9772934at2"/>
<dbReference type="HAMAP" id="MF_00625">
    <property type="entry name" value="SelD"/>
    <property type="match status" value="1"/>
</dbReference>
<comment type="subunit">
    <text evidence="9">Homodimer.</text>
</comment>
<keyword evidence="2 9" id="KW-0808">Transferase</keyword>
<evidence type="ECO:0000259" key="10">
    <source>
        <dbReference type="Pfam" id="PF00586"/>
    </source>
</evidence>
<dbReference type="NCBIfam" id="TIGR00476">
    <property type="entry name" value="selD"/>
    <property type="match status" value="1"/>
</dbReference>
<comment type="catalytic activity">
    <reaction evidence="9">
        <text>hydrogenselenide + ATP + H2O = selenophosphate + AMP + phosphate + 2 H(+)</text>
        <dbReference type="Rhea" id="RHEA:18737"/>
        <dbReference type="ChEBI" id="CHEBI:15377"/>
        <dbReference type="ChEBI" id="CHEBI:15378"/>
        <dbReference type="ChEBI" id="CHEBI:16144"/>
        <dbReference type="ChEBI" id="CHEBI:29317"/>
        <dbReference type="ChEBI" id="CHEBI:30616"/>
        <dbReference type="ChEBI" id="CHEBI:43474"/>
        <dbReference type="ChEBI" id="CHEBI:456215"/>
        <dbReference type="EC" id="2.7.9.3"/>
    </reaction>
</comment>
<dbReference type="PANTHER" id="PTHR10256:SF0">
    <property type="entry name" value="INACTIVE SELENIDE, WATER DIKINASE-LIKE PROTEIN-RELATED"/>
    <property type="match status" value="1"/>
</dbReference>
<keyword evidence="7 9" id="KW-0460">Magnesium</keyword>
<dbReference type="GO" id="GO:0016260">
    <property type="term" value="P:selenocysteine biosynthetic process"/>
    <property type="evidence" value="ECO:0007669"/>
    <property type="project" value="InterPro"/>
</dbReference>
<dbReference type="GO" id="GO:0005737">
    <property type="term" value="C:cytoplasm"/>
    <property type="evidence" value="ECO:0007669"/>
    <property type="project" value="TreeGrafter"/>
</dbReference>
<dbReference type="CDD" id="cd02195">
    <property type="entry name" value="SelD"/>
    <property type="match status" value="1"/>
</dbReference>
<comment type="function">
    <text evidence="9">Synthesizes selenophosphate from selenide and ATP.</text>
</comment>
<evidence type="ECO:0000256" key="9">
    <source>
        <dbReference type="HAMAP-Rule" id="MF_00625"/>
    </source>
</evidence>
<evidence type="ECO:0000256" key="6">
    <source>
        <dbReference type="ARBA" id="ARBA00022840"/>
    </source>
</evidence>
<comment type="caution">
    <text evidence="12">The sequence shown here is derived from an EMBL/GenBank/DDBJ whole genome shotgun (WGS) entry which is preliminary data.</text>
</comment>
<gene>
    <name evidence="9 12" type="primary">selD</name>
    <name evidence="12" type="ORF">MOMUL_16180</name>
</gene>
<feature type="domain" description="PurM-like N-terminal" evidence="10">
    <location>
        <begin position="29"/>
        <end position="136"/>
    </location>
</feature>
<dbReference type="Pfam" id="PF02769">
    <property type="entry name" value="AIRS_C"/>
    <property type="match status" value="1"/>
</dbReference>
<dbReference type="Gene3D" id="3.30.1330.10">
    <property type="entry name" value="PurM-like, N-terminal domain"/>
    <property type="match status" value="1"/>
</dbReference>
<dbReference type="SUPFAM" id="SSF56042">
    <property type="entry name" value="PurM C-terminal domain-like"/>
    <property type="match status" value="1"/>
</dbReference>
<proteinExistence type="inferred from homology"/>
<keyword evidence="5 9" id="KW-0418">Kinase</keyword>
<name>A0A151AXM7_9FIRM</name>
<dbReference type="Gene3D" id="3.90.650.10">
    <property type="entry name" value="PurM-like C-terminal domain"/>
    <property type="match status" value="1"/>
</dbReference>
<keyword evidence="13" id="KW-1185">Reference proteome</keyword>
<evidence type="ECO:0000256" key="2">
    <source>
        <dbReference type="ARBA" id="ARBA00022679"/>
    </source>
</evidence>
<keyword evidence="3 9" id="KW-0479">Metal-binding</keyword>
<dbReference type="PANTHER" id="PTHR10256">
    <property type="entry name" value="SELENIDE, WATER DIKINASE"/>
    <property type="match status" value="1"/>
</dbReference>
<dbReference type="InterPro" id="IPR016188">
    <property type="entry name" value="PurM-like_N"/>
</dbReference>
<evidence type="ECO:0000256" key="8">
    <source>
        <dbReference type="ARBA" id="ARBA00023266"/>
    </source>
</evidence>
<evidence type="ECO:0000256" key="1">
    <source>
        <dbReference type="ARBA" id="ARBA00008026"/>
    </source>
</evidence>
<feature type="binding site" evidence="9">
    <location>
        <position position="70"/>
    </location>
    <ligand>
        <name>Mg(2+)</name>
        <dbReference type="ChEBI" id="CHEBI:18420"/>
    </ligand>
</feature>
<dbReference type="Pfam" id="PF00586">
    <property type="entry name" value="AIRS"/>
    <property type="match status" value="1"/>
</dbReference>
<dbReference type="PIRSF" id="PIRSF036407">
    <property type="entry name" value="Selenphspht_syn"/>
    <property type="match status" value="1"/>
</dbReference>
<keyword evidence="4 9" id="KW-0547">Nucleotide-binding</keyword>
<dbReference type="Proteomes" id="UP000075670">
    <property type="component" value="Unassembled WGS sequence"/>
</dbReference>
<evidence type="ECO:0000256" key="4">
    <source>
        <dbReference type="ARBA" id="ARBA00022741"/>
    </source>
</evidence>
<dbReference type="GO" id="GO:0005524">
    <property type="term" value="F:ATP binding"/>
    <property type="evidence" value="ECO:0007669"/>
    <property type="project" value="UniProtKB-UniRule"/>
</dbReference>
<organism evidence="12 13">
    <name type="scientific">Moorella mulderi DSM 14980</name>
    <dbReference type="NCBI Taxonomy" id="1122241"/>
    <lineage>
        <taxon>Bacteria</taxon>
        <taxon>Bacillati</taxon>
        <taxon>Bacillota</taxon>
        <taxon>Clostridia</taxon>
        <taxon>Neomoorellales</taxon>
        <taxon>Neomoorellaceae</taxon>
        <taxon>Neomoorella</taxon>
    </lineage>
</organism>
<evidence type="ECO:0000313" key="12">
    <source>
        <dbReference type="EMBL" id="KYH32396.1"/>
    </source>
</evidence>
<comment type="cofactor">
    <cofactor evidence="9">
        <name>Mg(2+)</name>
        <dbReference type="ChEBI" id="CHEBI:18420"/>
    </cofactor>
    <text evidence="9">Binds 1 Mg(2+) ion per monomer.</text>
</comment>
<dbReference type="InterPro" id="IPR036676">
    <property type="entry name" value="PurM-like_C_sf"/>
</dbReference>
<feature type="binding site" description="in other chain" evidence="9">
    <location>
        <position position="47"/>
    </location>
    <ligand>
        <name>ATP</name>
        <dbReference type="ChEBI" id="CHEBI:30616"/>
        <note>ligand shared between dimeric partners</note>
    </ligand>
</feature>
<dbReference type="AlphaFoldDB" id="A0A151AXM7"/>
<feature type="binding site" evidence="9">
    <location>
        <position position="206"/>
    </location>
    <ligand>
        <name>Mg(2+)</name>
        <dbReference type="ChEBI" id="CHEBI:18420"/>
    </ligand>
</feature>
<dbReference type="EC" id="2.7.9.3" evidence="9"/>
<feature type="domain" description="PurM-like C-terminal" evidence="11">
    <location>
        <begin position="148"/>
        <end position="322"/>
    </location>
</feature>
<dbReference type="InterPro" id="IPR004536">
    <property type="entry name" value="SPS/SelD"/>
</dbReference>
<dbReference type="NCBIfam" id="NF002098">
    <property type="entry name" value="PRK00943.1"/>
    <property type="match status" value="1"/>
</dbReference>
<reference evidence="12 13" key="1">
    <citation type="submission" date="2016-02" db="EMBL/GenBank/DDBJ databases">
        <title>Genome sequence of Moorella mulderi DSM 14980.</title>
        <authorList>
            <person name="Poehlein A."/>
            <person name="Daniel R."/>
        </authorList>
    </citation>
    <scope>NUCLEOTIDE SEQUENCE [LARGE SCALE GENOMIC DNA]</scope>
    <source>
        <strain evidence="12 13">DSM 14980</strain>
    </source>
</reference>
<sequence length="331" mass="34487">MGPGTLKQVLQYLPVMQDPNLLVGMNSVDDAGVYRLTDDLALIQTIDFFTPIVDDPYLYGQIAAANALSDVYAMGGKPLTAMNIVAFPSKKVDITVLGEILRGGADKVLEAGAVLVGGHSIDDEEPKYGLAVTGIVHPDRIVTNCGARPGDKLILTKPLGTGIITTAIKAEMATPELEQEVSRWMATLNREAAAAMVAVGVHACTDITGFGLLGHGLEMARGSSVNLVIYARAVPVLPRALEFAALGLIPGGAYNNRRYVAKDVSMDAGVPEALQDVLYDPQTSGGLLIAVAGEKAGELMAALKERGVTAARIIGEVEAGPGQITVLTAAG</sequence>